<proteinExistence type="inferred from homology"/>
<keyword evidence="2 10" id="KW-0808">Transferase</keyword>
<dbReference type="InterPro" id="IPR011009">
    <property type="entry name" value="Kinase-like_dom_sf"/>
</dbReference>
<feature type="domain" description="Protein kinase" evidence="11">
    <location>
        <begin position="82"/>
        <end position="368"/>
    </location>
</feature>
<gene>
    <name evidence="12" type="ORF">BDK51DRAFT_35577</name>
</gene>
<dbReference type="SMART" id="SM00220">
    <property type="entry name" value="S_TKc"/>
    <property type="match status" value="1"/>
</dbReference>
<keyword evidence="10" id="KW-0539">Nucleus</keyword>
<dbReference type="PROSITE" id="PS00107">
    <property type="entry name" value="PROTEIN_KINASE_ATP"/>
    <property type="match status" value="1"/>
</dbReference>
<comment type="catalytic activity">
    <reaction evidence="7 10">
        <text>L-seryl-[protein] + ATP = O-phospho-L-seryl-[protein] + ADP + H(+)</text>
        <dbReference type="Rhea" id="RHEA:17989"/>
        <dbReference type="Rhea" id="RHEA-COMP:9863"/>
        <dbReference type="Rhea" id="RHEA-COMP:11604"/>
        <dbReference type="ChEBI" id="CHEBI:15378"/>
        <dbReference type="ChEBI" id="CHEBI:29999"/>
        <dbReference type="ChEBI" id="CHEBI:30616"/>
        <dbReference type="ChEBI" id="CHEBI:83421"/>
        <dbReference type="ChEBI" id="CHEBI:456216"/>
        <dbReference type="EC" id="2.7.11.1"/>
    </reaction>
</comment>
<protein>
    <recommendedName>
        <fullName evidence="10">Casein kinase II subunit alpha</fullName>
        <shortName evidence="10">CK II alpha</shortName>
        <ecNumber evidence="10">2.7.11.1</ecNumber>
    </recommendedName>
</protein>
<sequence>MPEPPKRSMSTLSASSLFSSLCSKLKPKQPVYALDNSARRSSVASQPDTLVCRSYPNACLEKDPEYAKWENLKLDTINGKPYRCKKAIGNGKYSVVYDAGTVNGRAVIVKSMKPYMCKKLNREILILMHLREGPNIIEFVGSFYNRSTRAPALVFSKIDAANWRDLYPTFTPTDITHYGRQLLHALDYAHSKGIMHRDVKPQNIMIDPATRHLTLIDWGLAEFYFPHRTYATSVASRYYKPPEILLGFGGYDFSFDLWSVGCLVAAWVFRELAFFEGDSDVDQVRVVAGVLGTDGIRAFVEKYECTLSEELEAVVDHGRPARRALEDFITPANRDLATPAAIDLLNHLLLYEPSDRLTAKEALAHPLFGTY</sequence>
<dbReference type="GO" id="GO:0106310">
    <property type="term" value="F:protein serine kinase activity"/>
    <property type="evidence" value="ECO:0007669"/>
    <property type="project" value="UniProtKB-UniRule"/>
</dbReference>
<dbReference type="EMBL" id="KZ997047">
    <property type="protein sequence ID" value="RKO87947.1"/>
    <property type="molecule type" value="Genomic_DNA"/>
</dbReference>
<evidence type="ECO:0000256" key="3">
    <source>
        <dbReference type="ARBA" id="ARBA00022741"/>
    </source>
</evidence>
<dbReference type="GO" id="GO:0005634">
    <property type="term" value="C:nucleus"/>
    <property type="evidence" value="ECO:0007669"/>
    <property type="project" value="UniProtKB-SubCell"/>
</dbReference>
<dbReference type="Gene3D" id="1.10.510.10">
    <property type="entry name" value="Transferase(Phosphotransferase) domain 1"/>
    <property type="match status" value="1"/>
</dbReference>
<organism evidence="12 13">
    <name type="scientific">Blyttiomyces helicus</name>
    <dbReference type="NCBI Taxonomy" id="388810"/>
    <lineage>
        <taxon>Eukaryota</taxon>
        <taxon>Fungi</taxon>
        <taxon>Fungi incertae sedis</taxon>
        <taxon>Chytridiomycota</taxon>
        <taxon>Chytridiomycota incertae sedis</taxon>
        <taxon>Chytridiomycetes</taxon>
        <taxon>Chytridiomycetes incertae sedis</taxon>
        <taxon>Blyttiomyces</taxon>
    </lineage>
</organism>
<evidence type="ECO:0000256" key="7">
    <source>
        <dbReference type="ARBA" id="ARBA00048679"/>
    </source>
</evidence>
<comment type="function">
    <text evidence="10">Catalytic subunit of a constitutively active serine/threonine-protein kinase complex that phosphorylates a large number of substrates containing acidic residues C-terminal to the phosphorylated serine or threonine.</text>
</comment>
<keyword evidence="1 9" id="KW-0723">Serine/threonine-protein kinase</keyword>
<comment type="subunit">
    <text evidence="10">Heterotetramer.</text>
</comment>
<dbReference type="GO" id="GO:0051726">
    <property type="term" value="P:regulation of cell cycle"/>
    <property type="evidence" value="ECO:0007669"/>
    <property type="project" value="TreeGrafter"/>
</dbReference>
<dbReference type="GO" id="GO:0005524">
    <property type="term" value="F:ATP binding"/>
    <property type="evidence" value="ECO:0007669"/>
    <property type="project" value="UniProtKB-UniRule"/>
</dbReference>
<dbReference type="PROSITE" id="PS50011">
    <property type="entry name" value="PROTEIN_KINASE_DOM"/>
    <property type="match status" value="1"/>
</dbReference>
<dbReference type="InterPro" id="IPR045216">
    <property type="entry name" value="CK2_alpha"/>
</dbReference>
<evidence type="ECO:0000256" key="10">
    <source>
        <dbReference type="RuleBase" id="RU369118"/>
    </source>
</evidence>
<keyword evidence="5 8" id="KW-0067">ATP-binding</keyword>
<dbReference type="Pfam" id="PF00069">
    <property type="entry name" value="Pkinase"/>
    <property type="match status" value="1"/>
</dbReference>
<dbReference type="EC" id="2.7.11.1" evidence="10"/>
<evidence type="ECO:0000256" key="4">
    <source>
        <dbReference type="ARBA" id="ARBA00022777"/>
    </source>
</evidence>
<dbReference type="Gene3D" id="3.30.200.20">
    <property type="entry name" value="Phosphorylase Kinase, domain 1"/>
    <property type="match status" value="1"/>
</dbReference>
<dbReference type="AlphaFoldDB" id="A0A4V1IQW2"/>
<dbReference type="Proteomes" id="UP000269721">
    <property type="component" value="Unassembled WGS sequence"/>
</dbReference>
<dbReference type="PROSITE" id="PS00108">
    <property type="entry name" value="PROTEIN_KINASE_ST"/>
    <property type="match status" value="1"/>
</dbReference>
<evidence type="ECO:0000256" key="5">
    <source>
        <dbReference type="ARBA" id="ARBA00022840"/>
    </source>
</evidence>
<dbReference type="PANTHER" id="PTHR24054:SF0">
    <property type="entry name" value="CASEIN KINASE II SUBUNIT ALPHA"/>
    <property type="match status" value="1"/>
</dbReference>
<evidence type="ECO:0000256" key="8">
    <source>
        <dbReference type="PROSITE-ProRule" id="PRU10141"/>
    </source>
</evidence>
<dbReference type="InterPro" id="IPR017441">
    <property type="entry name" value="Protein_kinase_ATP_BS"/>
</dbReference>
<evidence type="ECO:0000256" key="2">
    <source>
        <dbReference type="ARBA" id="ARBA00022679"/>
    </source>
</evidence>
<dbReference type="GO" id="GO:0005956">
    <property type="term" value="C:protein kinase CK2 complex"/>
    <property type="evidence" value="ECO:0007669"/>
    <property type="project" value="TreeGrafter"/>
</dbReference>
<evidence type="ECO:0000313" key="12">
    <source>
        <dbReference type="EMBL" id="RKO87947.1"/>
    </source>
</evidence>
<dbReference type="FunFam" id="1.10.510.10:FF:000059">
    <property type="entry name" value="Casein kinase II subunit alpha"/>
    <property type="match status" value="1"/>
</dbReference>
<feature type="binding site" evidence="8">
    <location>
        <position position="110"/>
    </location>
    <ligand>
        <name>ATP</name>
        <dbReference type="ChEBI" id="CHEBI:30616"/>
    </ligand>
</feature>
<evidence type="ECO:0000256" key="1">
    <source>
        <dbReference type="ARBA" id="ARBA00022527"/>
    </source>
</evidence>
<comment type="catalytic activity">
    <reaction evidence="6 10">
        <text>L-threonyl-[protein] + ATP = O-phospho-L-threonyl-[protein] + ADP + H(+)</text>
        <dbReference type="Rhea" id="RHEA:46608"/>
        <dbReference type="Rhea" id="RHEA-COMP:11060"/>
        <dbReference type="Rhea" id="RHEA-COMP:11605"/>
        <dbReference type="ChEBI" id="CHEBI:15378"/>
        <dbReference type="ChEBI" id="CHEBI:30013"/>
        <dbReference type="ChEBI" id="CHEBI:30616"/>
        <dbReference type="ChEBI" id="CHEBI:61977"/>
        <dbReference type="ChEBI" id="CHEBI:456216"/>
        <dbReference type="EC" id="2.7.11.1"/>
    </reaction>
</comment>
<keyword evidence="4 10" id="KW-0418">Kinase</keyword>
<keyword evidence="3 8" id="KW-0547">Nucleotide-binding</keyword>
<dbReference type="OrthoDB" id="10254671at2759"/>
<evidence type="ECO:0000256" key="9">
    <source>
        <dbReference type="RuleBase" id="RU000304"/>
    </source>
</evidence>
<name>A0A4V1IQW2_9FUNG</name>
<dbReference type="InterPro" id="IPR000719">
    <property type="entry name" value="Prot_kinase_dom"/>
</dbReference>
<keyword evidence="13" id="KW-1185">Reference proteome</keyword>
<dbReference type="GO" id="GO:0005829">
    <property type="term" value="C:cytosol"/>
    <property type="evidence" value="ECO:0007669"/>
    <property type="project" value="TreeGrafter"/>
</dbReference>
<evidence type="ECO:0000256" key="6">
    <source>
        <dbReference type="ARBA" id="ARBA00047899"/>
    </source>
</evidence>
<dbReference type="CDD" id="cd14132">
    <property type="entry name" value="STKc_CK2_alpha"/>
    <property type="match status" value="1"/>
</dbReference>
<comment type="similarity">
    <text evidence="10">Belongs to the protein kinase superfamily. Ser/Thr protein kinase family. CK2 subfamily.</text>
</comment>
<reference evidence="13" key="1">
    <citation type="journal article" date="2018" name="Nat. Microbiol.">
        <title>Leveraging single-cell genomics to expand the fungal tree of life.</title>
        <authorList>
            <person name="Ahrendt S.R."/>
            <person name="Quandt C.A."/>
            <person name="Ciobanu D."/>
            <person name="Clum A."/>
            <person name="Salamov A."/>
            <person name="Andreopoulos B."/>
            <person name="Cheng J.F."/>
            <person name="Woyke T."/>
            <person name="Pelin A."/>
            <person name="Henrissat B."/>
            <person name="Reynolds N.K."/>
            <person name="Benny G.L."/>
            <person name="Smith M.E."/>
            <person name="James T.Y."/>
            <person name="Grigoriev I.V."/>
        </authorList>
    </citation>
    <scope>NUCLEOTIDE SEQUENCE [LARGE SCALE GENOMIC DNA]</scope>
</reference>
<dbReference type="InterPro" id="IPR008271">
    <property type="entry name" value="Ser/Thr_kinase_AS"/>
</dbReference>
<comment type="subcellular location">
    <subcellularLocation>
        <location evidence="10">Nucleus</location>
    </subcellularLocation>
</comment>
<accession>A0A4V1IQW2</accession>
<evidence type="ECO:0000259" key="11">
    <source>
        <dbReference type="PROSITE" id="PS50011"/>
    </source>
</evidence>
<dbReference type="PANTHER" id="PTHR24054">
    <property type="entry name" value="CASEIN KINASE II SUBUNIT ALPHA"/>
    <property type="match status" value="1"/>
</dbReference>
<evidence type="ECO:0000313" key="13">
    <source>
        <dbReference type="Proteomes" id="UP000269721"/>
    </source>
</evidence>
<dbReference type="GO" id="GO:0004674">
    <property type="term" value="F:protein serine/threonine kinase activity"/>
    <property type="evidence" value="ECO:0007669"/>
    <property type="project" value="UniProtKB-UniRule"/>
</dbReference>
<dbReference type="FunFam" id="3.30.200.20:FF:000088">
    <property type="entry name" value="Casein kinase II subunit alpha"/>
    <property type="match status" value="1"/>
</dbReference>
<dbReference type="SUPFAM" id="SSF56112">
    <property type="entry name" value="Protein kinase-like (PK-like)"/>
    <property type="match status" value="1"/>
</dbReference>